<dbReference type="CDD" id="cd00452">
    <property type="entry name" value="KDPG_aldolase"/>
    <property type="match status" value="1"/>
</dbReference>
<accession>A0A975FK25</accession>
<dbReference type="KEGG" id="aarc:G127AT_09035"/>
<evidence type="ECO:0000256" key="4">
    <source>
        <dbReference type="ARBA" id="ARBA00023239"/>
    </source>
</evidence>
<comment type="similarity">
    <text evidence="2">Belongs to the KHG/KDPG aldolase family.</text>
</comment>
<keyword evidence="4" id="KW-0456">Lyase</keyword>
<evidence type="ECO:0000256" key="1">
    <source>
        <dbReference type="ARBA" id="ARBA00004761"/>
    </source>
</evidence>
<dbReference type="GO" id="GO:0016829">
    <property type="term" value="F:lyase activity"/>
    <property type="evidence" value="ECO:0007669"/>
    <property type="project" value="UniProtKB-KW"/>
</dbReference>
<dbReference type="EMBL" id="CP071696">
    <property type="protein sequence ID" value="QTX03504.1"/>
    <property type="molecule type" value="Genomic_DNA"/>
</dbReference>
<dbReference type="InterPro" id="IPR013785">
    <property type="entry name" value="Aldolase_TIM"/>
</dbReference>
<evidence type="ECO:0000256" key="5">
    <source>
        <dbReference type="ARBA" id="ARBA00023277"/>
    </source>
</evidence>
<dbReference type="SUPFAM" id="SSF51569">
    <property type="entry name" value="Aldolase"/>
    <property type="match status" value="1"/>
</dbReference>
<evidence type="ECO:0000256" key="2">
    <source>
        <dbReference type="ARBA" id="ARBA00006906"/>
    </source>
</evidence>
<dbReference type="PANTHER" id="PTHR30246">
    <property type="entry name" value="2-KETO-3-DEOXY-6-PHOSPHOGLUCONATE ALDOLASE"/>
    <property type="match status" value="1"/>
</dbReference>
<evidence type="ECO:0000256" key="3">
    <source>
        <dbReference type="ARBA" id="ARBA00011233"/>
    </source>
</evidence>
<comment type="subunit">
    <text evidence="3">Homotrimer.</text>
</comment>
<reference evidence="6" key="1">
    <citation type="submission" date="2021-03" db="EMBL/GenBank/DDBJ databases">
        <title>Agromyces archimandritus sp. nov., isolated from the cockroach Archimandrita tessellata.</title>
        <authorList>
            <person name="Guzman J."/>
            <person name="Ortuzar M."/>
            <person name="Poehlein A."/>
            <person name="Daniel R."/>
            <person name="Trujillo M."/>
            <person name="Vilcinskas A."/>
        </authorList>
    </citation>
    <scope>NUCLEOTIDE SEQUENCE</scope>
    <source>
        <strain evidence="6">G127AT</strain>
    </source>
</reference>
<dbReference type="Proteomes" id="UP000671914">
    <property type="component" value="Chromosome"/>
</dbReference>
<evidence type="ECO:0000313" key="6">
    <source>
        <dbReference type="EMBL" id="QTX03504.1"/>
    </source>
</evidence>
<dbReference type="InterPro" id="IPR000887">
    <property type="entry name" value="Aldlse_KDPG_KHG"/>
</dbReference>
<sequence>MTDQLAPARRTGVIAVLRAASAEAAVRASEALVAGGVTGLEITYSTPDAPTVIAELTARFGDAAYIGAGTVTTPAQAEAAAEAGARFLVSPGTRPDLARAMLATGLTTMTGALTPSEVMEATELGVHVVKIFPASLGGPGYLKALRGPFPDAPLMPTGGVTPGNLSEWFAAGSVAVGAGGDLVSGADLAAGRYDEVERKARLFAAALAAVRG</sequence>
<name>A0A975FK25_9MICO</name>
<dbReference type="Pfam" id="PF01081">
    <property type="entry name" value="Aldolase"/>
    <property type="match status" value="1"/>
</dbReference>
<dbReference type="PANTHER" id="PTHR30246:SF1">
    <property type="entry name" value="2-DEHYDRO-3-DEOXY-6-PHOSPHOGALACTONATE ALDOLASE-RELATED"/>
    <property type="match status" value="1"/>
</dbReference>
<proteinExistence type="inferred from homology"/>
<dbReference type="NCBIfam" id="TIGR01182">
    <property type="entry name" value="eda"/>
    <property type="match status" value="1"/>
</dbReference>
<keyword evidence="7" id="KW-1185">Reference proteome</keyword>
<dbReference type="Gene3D" id="3.20.20.70">
    <property type="entry name" value="Aldolase class I"/>
    <property type="match status" value="1"/>
</dbReference>
<evidence type="ECO:0000313" key="7">
    <source>
        <dbReference type="Proteomes" id="UP000671914"/>
    </source>
</evidence>
<dbReference type="RefSeq" id="WP_210896158.1">
    <property type="nucleotide sequence ID" value="NZ_CP071696.1"/>
</dbReference>
<keyword evidence="5" id="KW-0119">Carbohydrate metabolism</keyword>
<organism evidence="6 7">
    <name type="scientific">Agromyces archimandritae</name>
    <dbReference type="NCBI Taxonomy" id="2781962"/>
    <lineage>
        <taxon>Bacteria</taxon>
        <taxon>Bacillati</taxon>
        <taxon>Actinomycetota</taxon>
        <taxon>Actinomycetes</taxon>
        <taxon>Micrococcales</taxon>
        <taxon>Microbacteriaceae</taxon>
        <taxon>Agromyces</taxon>
    </lineage>
</organism>
<protein>
    <submittedName>
        <fullName evidence="6">Bifunctional 4-hydroxy-2-oxoglutarate aldolase/2-dehydro-3-deoxy-phosphogluconate aldolase</fullName>
    </submittedName>
</protein>
<dbReference type="AlphaFoldDB" id="A0A975FK25"/>
<gene>
    <name evidence="6" type="ORF">G127AT_09035</name>
</gene>
<comment type="pathway">
    <text evidence="1">Carbohydrate acid metabolism.</text>
</comment>